<evidence type="ECO:0000256" key="3">
    <source>
        <dbReference type="ARBA" id="ARBA00022989"/>
    </source>
</evidence>
<dbReference type="GO" id="GO:0000329">
    <property type="term" value="C:fungal-type vacuole membrane"/>
    <property type="evidence" value="ECO:0007669"/>
    <property type="project" value="TreeGrafter"/>
</dbReference>
<feature type="transmembrane region" description="Helical" evidence="5">
    <location>
        <begin position="184"/>
        <end position="206"/>
    </location>
</feature>
<dbReference type="InterPro" id="IPR020846">
    <property type="entry name" value="MFS_dom"/>
</dbReference>
<keyword evidence="8" id="KW-1185">Reference proteome</keyword>
<dbReference type="Proteomes" id="UP001150941">
    <property type="component" value="Unassembled WGS sequence"/>
</dbReference>
<dbReference type="Gene3D" id="1.20.1250.20">
    <property type="entry name" value="MFS general substrate transporter like domains"/>
    <property type="match status" value="1"/>
</dbReference>
<keyword evidence="4 5" id="KW-0472">Membrane</keyword>
<reference evidence="7" key="1">
    <citation type="submission" date="2022-11" db="EMBL/GenBank/DDBJ databases">
        <authorList>
            <person name="Petersen C."/>
        </authorList>
    </citation>
    <scope>NUCLEOTIDE SEQUENCE</scope>
    <source>
        <strain evidence="7">IBT 19713</strain>
    </source>
</reference>
<keyword evidence="3 5" id="KW-1133">Transmembrane helix</keyword>
<feature type="transmembrane region" description="Helical" evidence="5">
    <location>
        <begin position="70"/>
        <end position="86"/>
    </location>
</feature>
<dbReference type="InterPro" id="IPR036259">
    <property type="entry name" value="MFS_trans_sf"/>
</dbReference>
<accession>A0A9W9TEZ4</accession>
<keyword evidence="2 5" id="KW-0812">Transmembrane</keyword>
<feature type="domain" description="Major facilitator superfamily (MFS) profile" evidence="6">
    <location>
        <begin position="33"/>
        <end position="498"/>
    </location>
</feature>
<feature type="transmembrane region" description="Helical" evidence="5">
    <location>
        <begin position="253"/>
        <end position="273"/>
    </location>
</feature>
<sequence>MAESPEVPTEQTPLVGDAANAKPKISFARGLGIMIPMGCLILIQTTNISMMTTAQSQVAADLDAFAETTWFSAAFMIAVSSVPPLTGRLSQIFMPRSILLVSSIVLSMGLFITAIAPNLAIFLLGRVVSGCGSGGLTSVTIILALDIATPDRRGILIGLISLALTTGLSLGAIIAGALTPTLGWRFIFWIQAPLALISGPCVYLAFPRASTGNGKKEPEDLWTNLARIDYAGAITFTSALTLLLTSLASPEVLIWPIPLSIVLFGLFFVIEGLWAREPIIPLHVFFTRSVLFSALAGTGLMMSRWSVIFYSPIYTMVVREWSPASAGLILIPTNAGFGLGGLLILRRDFHCVHTDHMGACHTLHSRLANTAFYDIHVLEWSHVWGTDELLNFAHAASNPTKHAFYRERDIHHGALERGFAEHGLPPQPDLVRTLLGSPATVMRLEGVKHLVAIQSYEQAIRALFWAGGGLTVLATVLQAGTGWTAPYEEISTEEAETS</sequence>
<dbReference type="PROSITE" id="PS50850">
    <property type="entry name" value="MFS"/>
    <property type="match status" value="1"/>
</dbReference>
<dbReference type="OrthoDB" id="4160219at2759"/>
<organism evidence="7 8">
    <name type="scientific">Penicillium chermesinum</name>
    <dbReference type="NCBI Taxonomy" id="63820"/>
    <lineage>
        <taxon>Eukaryota</taxon>
        <taxon>Fungi</taxon>
        <taxon>Dikarya</taxon>
        <taxon>Ascomycota</taxon>
        <taxon>Pezizomycotina</taxon>
        <taxon>Eurotiomycetes</taxon>
        <taxon>Eurotiomycetidae</taxon>
        <taxon>Eurotiales</taxon>
        <taxon>Aspergillaceae</taxon>
        <taxon>Penicillium</taxon>
    </lineage>
</organism>
<feature type="transmembrane region" description="Helical" evidence="5">
    <location>
        <begin position="285"/>
        <end position="305"/>
    </location>
</feature>
<dbReference type="EMBL" id="JAPQKS010000007">
    <property type="protein sequence ID" value="KAJ5220382.1"/>
    <property type="molecule type" value="Genomic_DNA"/>
</dbReference>
<dbReference type="RefSeq" id="XP_058327212.1">
    <property type="nucleotide sequence ID" value="XM_058478882.1"/>
</dbReference>
<comment type="caution">
    <text evidence="7">The sequence shown here is derived from an EMBL/GenBank/DDBJ whole genome shotgun (WGS) entry which is preliminary data.</text>
</comment>
<evidence type="ECO:0000259" key="6">
    <source>
        <dbReference type="PROSITE" id="PS50850"/>
    </source>
</evidence>
<feature type="transmembrane region" description="Helical" evidence="5">
    <location>
        <begin position="155"/>
        <end position="178"/>
    </location>
</feature>
<dbReference type="GO" id="GO:0015174">
    <property type="term" value="F:basic amino acid transmembrane transporter activity"/>
    <property type="evidence" value="ECO:0007669"/>
    <property type="project" value="TreeGrafter"/>
</dbReference>
<gene>
    <name evidence="7" type="ORF">N7468_009586</name>
</gene>
<dbReference type="GeneID" id="83206185"/>
<evidence type="ECO:0000256" key="2">
    <source>
        <dbReference type="ARBA" id="ARBA00022692"/>
    </source>
</evidence>
<dbReference type="Pfam" id="PF07690">
    <property type="entry name" value="MFS_1"/>
    <property type="match status" value="1"/>
</dbReference>
<comment type="subcellular location">
    <subcellularLocation>
        <location evidence="1">Membrane</location>
        <topology evidence="1">Multi-pass membrane protein</topology>
    </subcellularLocation>
</comment>
<feature type="transmembrane region" description="Helical" evidence="5">
    <location>
        <begin position="98"/>
        <end position="121"/>
    </location>
</feature>
<feature type="transmembrane region" description="Helical" evidence="5">
    <location>
        <begin position="31"/>
        <end position="50"/>
    </location>
</feature>
<dbReference type="SUPFAM" id="SSF103473">
    <property type="entry name" value="MFS general substrate transporter"/>
    <property type="match status" value="1"/>
</dbReference>
<evidence type="ECO:0000256" key="1">
    <source>
        <dbReference type="ARBA" id="ARBA00004141"/>
    </source>
</evidence>
<dbReference type="PANTHER" id="PTHR23501">
    <property type="entry name" value="MAJOR FACILITATOR SUPERFAMILY"/>
    <property type="match status" value="1"/>
</dbReference>
<feature type="transmembrane region" description="Helical" evidence="5">
    <location>
        <begin position="325"/>
        <end position="345"/>
    </location>
</feature>
<dbReference type="InterPro" id="IPR011701">
    <property type="entry name" value="MFS"/>
</dbReference>
<evidence type="ECO:0000256" key="4">
    <source>
        <dbReference type="ARBA" id="ARBA00023136"/>
    </source>
</evidence>
<name>A0A9W9TEZ4_9EURO</name>
<evidence type="ECO:0000256" key="5">
    <source>
        <dbReference type="SAM" id="Phobius"/>
    </source>
</evidence>
<feature type="transmembrane region" description="Helical" evidence="5">
    <location>
        <begin position="227"/>
        <end position="247"/>
    </location>
</feature>
<dbReference type="AlphaFoldDB" id="A0A9W9TEZ4"/>
<protein>
    <submittedName>
        <fullName evidence="7">MFS multidrug transporter</fullName>
    </submittedName>
</protein>
<reference evidence="7" key="2">
    <citation type="journal article" date="2023" name="IMA Fungus">
        <title>Comparative genomic study of the Penicillium genus elucidates a diverse pangenome and 15 lateral gene transfer events.</title>
        <authorList>
            <person name="Petersen C."/>
            <person name="Sorensen T."/>
            <person name="Nielsen M.R."/>
            <person name="Sondergaard T.E."/>
            <person name="Sorensen J.L."/>
            <person name="Fitzpatrick D.A."/>
            <person name="Frisvad J.C."/>
            <person name="Nielsen K.L."/>
        </authorList>
    </citation>
    <scope>NUCLEOTIDE SEQUENCE</scope>
    <source>
        <strain evidence="7">IBT 19713</strain>
    </source>
</reference>
<proteinExistence type="predicted"/>
<dbReference type="PANTHER" id="PTHR23501:SF6">
    <property type="entry name" value="MULTIDRUG TRANSPORTER, PUTATIVE (AFU_ORTHOLOGUE AFUA_3G14560)-RELATED"/>
    <property type="match status" value="1"/>
</dbReference>
<evidence type="ECO:0000313" key="8">
    <source>
        <dbReference type="Proteomes" id="UP001150941"/>
    </source>
</evidence>
<evidence type="ECO:0000313" key="7">
    <source>
        <dbReference type="EMBL" id="KAJ5220382.1"/>
    </source>
</evidence>
<feature type="transmembrane region" description="Helical" evidence="5">
    <location>
        <begin position="127"/>
        <end position="148"/>
    </location>
</feature>